<gene>
    <name evidence="2" type="ORF">QTG54_001676</name>
</gene>
<dbReference type="Gene3D" id="2.160.20.10">
    <property type="entry name" value="Single-stranded right-handed beta-helix, Pectin lyase-like"/>
    <property type="match status" value="1"/>
</dbReference>
<dbReference type="InterPro" id="IPR001810">
    <property type="entry name" value="F-box_dom"/>
</dbReference>
<keyword evidence="3" id="KW-1185">Reference proteome</keyword>
<organism evidence="2 3">
    <name type="scientific">Skeletonema marinoi</name>
    <dbReference type="NCBI Taxonomy" id="267567"/>
    <lineage>
        <taxon>Eukaryota</taxon>
        <taxon>Sar</taxon>
        <taxon>Stramenopiles</taxon>
        <taxon>Ochrophyta</taxon>
        <taxon>Bacillariophyta</taxon>
        <taxon>Coscinodiscophyceae</taxon>
        <taxon>Thalassiosirophycidae</taxon>
        <taxon>Thalassiosirales</taxon>
        <taxon>Skeletonemataceae</taxon>
        <taxon>Skeletonema</taxon>
        <taxon>Skeletonema marinoi-dohrnii complex</taxon>
    </lineage>
</organism>
<dbReference type="InterPro" id="IPR039448">
    <property type="entry name" value="Beta_helix"/>
</dbReference>
<reference evidence="2" key="1">
    <citation type="submission" date="2023-06" db="EMBL/GenBank/DDBJ databases">
        <title>Survivors Of The Sea: Transcriptome response of Skeletonema marinoi to long-term dormancy.</title>
        <authorList>
            <person name="Pinder M.I.M."/>
            <person name="Kourtchenko O."/>
            <person name="Robertson E.K."/>
            <person name="Larsson T."/>
            <person name="Maumus F."/>
            <person name="Osuna-Cruz C.M."/>
            <person name="Vancaester E."/>
            <person name="Stenow R."/>
            <person name="Vandepoele K."/>
            <person name="Ploug H."/>
            <person name="Bruchert V."/>
            <person name="Godhe A."/>
            <person name="Topel M."/>
        </authorList>
    </citation>
    <scope>NUCLEOTIDE SEQUENCE</scope>
    <source>
        <strain evidence="2">R05AC</strain>
    </source>
</reference>
<dbReference type="SUPFAM" id="SSF51126">
    <property type="entry name" value="Pectin lyase-like"/>
    <property type="match status" value="1"/>
</dbReference>
<evidence type="ECO:0000313" key="2">
    <source>
        <dbReference type="EMBL" id="KAK1747713.1"/>
    </source>
</evidence>
<sequence>METNSSIKFKSNDTPQCDDVSNIQNLNLLEARDKDRLSNLPEDVLFSVLLYIGPKDVDESVKLVNQSLHNATSLSLQLWREFCILTGKCLEKKYTNTNADKSTDTVGPGEENLFRSYYFRNPCVPLDFETIDAALAYCSRTPMKVLEDDSEYDYSATGTVCLMPGAYKERLSSRRSMGRRTSGSDLWGGNTAVVVDGARAQVVMNSCVVQSHSGRGIVVTNQAQIQISESTVCDCAATGFYLGDWGSRAHVTGCNIVRNGFGSRQKLTSDEGRQELDYVLTEWTRAMCWIEDTLIASNCLTGTSVVRNGFLSLSGCDITQNTGNGHPISIEDEHDVGNNRLQGARIRGGVIEGPSHNDYSNSQKYQEKLRCGASFAYDALVRAPMTEEELQTILDAAV</sequence>
<name>A0AAD8YJU7_9STRA</name>
<feature type="domain" description="F-box" evidence="1">
    <location>
        <begin position="34"/>
        <end position="82"/>
    </location>
</feature>
<dbReference type="EMBL" id="JATAAI010000002">
    <property type="protein sequence ID" value="KAK1747713.1"/>
    <property type="molecule type" value="Genomic_DNA"/>
</dbReference>
<dbReference type="InterPro" id="IPR036047">
    <property type="entry name" value="F-box-like_dom_sf"/>
</dbReference>
<dbReference type="SUPFAM" id="SSF81383">
    <property type="entry name" value="F-box domain"/>
    <property type="match status" value="1"/>
</dbReference>
<accession>A0AAD8YJU7</accession>
<protein>
    <recommendedName>
        <fullName evidence="1">F-box domain-containing protein</fullName>
    </recommendedName>
</protein>
<evidence type="ECO:0000259" key="1">
    <source>
        <dbReference type="PROSITE" id="PS50181"/>
    </source>
</evidence>
<proteinExistence type="predicted"/>
<dbReference type="AlphaFoldDB" id="A0AAD8YJU7"/>
<dbReference type="InterPro" id="IPR011050">
    <property type="entry name" value="Pectin_lyase_fold/virulence"/>
</dbReference>
<dbReference type="InterPro" id="IPR012334">
    <property type="entry name" value="Pectin_lyas_fold"/>
</dbReference>
<evidence type="ECO:0000313" key="3">
    <source>
        <dbReference type="Proteomes" id="UP001224775"/>
    </source>
</evidence>
<comment type="caution">
    <text evidence="2">The sequence shown here is derived from an EMBL/GenBank/DDBJ whole genome shotgun (WGS) entry which is preliminary data.</text>
</comment>
<dbReference type="Proteomes" id="UP001224775">
    <property type="component" value="Unassembled WGS sequence"/>
</dbReference>
<dbReference type="Pfam" id="PF13229">
    <property type="entry name" value="Beta_helix"/>
    <property type="match status" value="1"/>
</dbReference>
<dbReference type="PROSITE" id="PS50181">
    <property type="entry name" value="FBOX"/>
    <property type="match status" value="1"/>
</dbReference>